<comment type="caution">
    <text evidence="1">The sequence shown here is derived from an EMBL/GenBank/DDBJ whole genome shotgun (WGS) entry which is preliminary data.</text>
</comment>
<protein>
    <recommendedName>
        <fullName evidence="3">Glycosyltransferase</fullName>
    </recommendedName>
</protein>
<gene>
    <name evidence="1" type="ORF">F9K91_02400</name>
</gene>
<evidence type="ECO:0008006" key="3">
    <source>
        <dbReference type="Google" id="ProtNLM"/>
    </source>
</evidence>
<organism evidence="1 2">
    <name type="scientific">Brucella tritici</name>
    <dbReference type="NCBI Taxonomy" id="94626"/>
    <lineage>
        <taxon>Bacteria</taxon>
        <taxon>Pseudomonadati</taxon>
        <taxon>Pseudomonadota</taxon>
        <taxon>Alphaproteobacteria</taxon>
        <taxon>Hyphomicrobiales</taxon>
        <taxon>Brucellaceae</taxon>
        <taxon>Brucella/Ochrobactrum group</taxon>
        <taxon>Brucella</taxon>
    </lineage>
</organism>
<dbReference type="Proteomes" id="UP000430843">
    <property type="component" value="Unassembled WGS sequence"/>
</dbReference>
<proteinExistence type="predicted"/>
<sequence>MDGSNFASALPIVMAASDEHYFRKHAVGFAKSALAAGHNVHLVVSPAPGPGLPKRARQIEKDVVTPFLARFAASEIARLVVEVVENPRATAEMTDNEAVVFYQSLRFFYLPSLLRNYCRPIVVLDIDSLVMQPIPVRRDAEVGLYLRLGYQKGKTDFEREGMQVLGAMVYADPKGASFFDEVGEYLDRNQRRYYVDQHALYRTYLANEDVRIFDIAETGWLDWTFKPGATVWTAKGKKKRRNLTYVRERLRLEGRGVLASAIVLTGYALGLIRT</sequence>
<reference evidence="1 2" key="1">
    <citation type="submission" date="2019-09" db="EMBL/GenBank/DDBJ databases">
        <title>Taxonomic organization of the family Brucellaceae based on a phylogenomic approach.</title>
        <authorList>
            <person name="Leclercq S."/>
            <person name="Cloeckaert A."/>
            <person name="Zygmunt M.S."/>
        </authorList>
    </citation>
    <scope>NUCLEOTIDE SEQUENCE [LARGE SCALE GENOMIC DNA]</scope>
    <source>
        <strain evidence="1 2">LMG 18957</strain>
    </source>
</reference>
<keyword evidence="2" id="KW-1185">Reference proteome</keyword>
<dbReference type="RefSeq" id="WP_151677115.1">
    <property type="nucleotide sequence ID" value="NZ_WBWA01000002.1"/>
</dbReference>
<name>A0A833FRV3_9HYPH</name>
<dbReference type="EMBL" id="WBWA01000002">
    <property type="protein sequence ID" value="KAB2666810.1"/>
    <property type="molecule type" value="Genomic_DNA"/>
</dbReference>
<accession>A0A833FRV3</accession>
<evidence type="ECO:0000313" key="1">
    <source>
        <dbReference type="EMBL" id="KAB2666810.1"/>
    </source>
</evidence>
<evidence type="ECO:0000313" key="2">
    <source>
        <dbReference type="Proteomes" id="UP000430843"/>
    </source>
</evidence>
<dbReference type="AlphaFoldDB" id="A0A833FRV3"/>